<keyword evidence="8" id="KW-0175">Coiled coil</keyword>
<feature type="region of interest" description="Disordered" evidence="9">
    <location>
        <begin position="1066"/>
        <end position="1098"/>
    </location>
</feature>
<reference evidence="12" key="1">
    <citation type="submission" date="2025-08" db="UniProtKB">
        <authorList>
            <consortium name="RefSeq"/>
        </authorList>
    </citation>
    <scope>IDENTIFICATION</scope>
</reference>
<evidence type="ECO:0000256" key="7">
    <source>
        <dbReference type="ARBA" id="ARBA00023242"/>
    </source>
</evidence>
<dbReference type="Pfam" id="PF25496">
    <property type="entry name" value="URGCP"/>
    <property type="match status" value="1"/>
</dbReference>
<dbReference type="SUPFAM" id="SSF52540">
    <property type="entry name" value="P-loop containing nucleoside triphosphate hydrolases"/>
    <property type="match status" value="1"/>
</dbReference>
<evidence type="ECO:0000256" key="8">
    <source>
        <dbReference type="SAM" id="Coils"/>
    </source>
</evidence>
<evidence type="ECO:0000256" key="2">
    <source>
        <dbReference type="ARBA" id="ARBA00004496"/>
    </source>
</evidence>
<dbReference type="STRING" id="9365.ENSEEUP00000002698"/>
<comment type="similarity">
    <text evidence="3">Belongs to the TRAFAC class dynamin-like GTPase superfamily. Very large inducible GTPase (VLIG) family.</text>
</comment>
<dbReference type="PROSITE" id="PS51717">
    <property type="entry name" value="G_VLIG"/>
    <property type="match status" value="1"/>
</dbReference>
<dbReference type="GeneID" id="103117645"/>
<dbReference type="PANTHER" id="PTHR22796">
    <property type="entry name" value="URG4-RELATED"/>
    <property type="match status" value="1"/>
</dbReference>
<dbReference type="InterPro" id="IPR027417">
    <property type="entry name" value="P-loop_NTPase"/>
</dbReference>
<evidence type="ECO:0000256" key="6">
    <source>
        <dbReference type="ARBA" id="ARBA00023134"/>
    </source>
</evidence>
<evidence type="ECO:0000259" key="10">
    <source>
        <dbReference type="PROSITE" id="PS51717"/>
    </source>
</evidence>
<evidence type="ECO:0000256" key="3">
    <source>
        <dbReference type="ARBA" id="ARBA00006828"/>
    </source>
</evidence>
<proteinExistence type="inferred from homology"/>
<evidence type="ECO:0000256" key="4">
    <source>
        <dbReference type="ARBA" id="ARBA00022490"/>
    </source>
</evidence>
<sequence>MIKKKRRRKQSTKAIVKLVPKVGGTSGPSARDKSLSVLVAFHSPKKKLLWKQVSAEQLKTEVWSSRDRSSSGRPALSTPHPPFHWPPERCCREGEQATVGDEQAECRLWTLWLSTQIYYPDTSSAVSIPVQRYPSLIMATVENDQEVLISSKPRPNLQEMLRDVGLAVEYWLPKLQEHLGVTCAEAIQYLGKKDLQKLKTQAQYPWEEKALEKLLKQSHLSTLSPLKESPMEMIKKAQKKAEKFLQKLRSQLSEGRNREEESVRENEAELRQAMDIPKDYWPSPEKSLKEVTEIMQRQLNFMEDTLSQRQNLPDKELIRLASGGLALQGIFKTSSQKSLLEKREELLRVPEKFSFFGPEQGTQMETKEFTSSQQKSIFTKTIEKLGFSAIAGTKGGGWGCSLEAGMDRSKHSESSEIGQSHAQHSYYCATTLCYVPVVSCHFLADQLQLSNAAFQKLKQIEELISETSDADSVKYSIEDFFQRFGSHANQGPLHLGGIYWWKAISEGFQSEQLEEVKQLSAEALDSYIKGSYAGLGINVAAEVDVSNSQSKAHSHSFHLRNHQTKVQLSAAQTGGPPEASDILQWKAGLVASNKTWCVIDQELQLVPVWDIILSNHRSEFKDPLKVADCLKDAYTALTGLTAMIHRGKDLLNADEEARAFLEEVKSWQVSDPGKQLNQMVNFMQMLSKKMKSYQTWINIYLTDSRLQNFLINTVNYCKVSPTHNTALIKSQLRSLLDPHIYEVTSFPKARSILKWIFHKESQQEQLNICQFSELIKILKKNQNNIMDVKAKSESLEIMEEAQKEATSVISLALDCFLSHLQEQEQSDIHFLLLSIAAAVGFHKVYYTFQHLLEYHELGFLVHEMQSAHDKYQELKSICSNRAQAFLVLTSLTVTAGVTAVAPEEKNERLEFIKKHIGQLLSSEVMHVLTSHGIGHDWENLEKDLRLLTDGNYEVSVSSVKIEEAAKLLKSIFHERKRPQELHNTEENKDQVLQNGIFLGLLQYLGLESYYPKRMKRKNFQLIYKTSVFNSQPRSGHELPFYYLQKLQMLDYSLRYLVISDDNNKGNQVYPTPSTHENETFDPFEDLSENSDTDSDLSASTLRPHIHPMDIQMAILHCADDFARQYILGKLSICQYALPLLIPNPCNSQIEFSLWSLRQVRKNWQQASKLSNEKYNYTNQQMCRVSAPVVSFIRVGNGFSASKSQIMNCLLSKRKHDVFFHRHCKGSTRDCVLMGGVVEICWFCPGGDEEDKFDKCVAFTNLHGDAKVYKQQLNFLLEISSIIVLLMSTSGDDKENRKFIQELSKSSPKSIVFLIDDREKVVNTAEKRVSIGIRNRNEAELTEELTMAIRRLLELSDTTLSLEDCARVARSQGFIIDEDHTECKEAKEKADTLVALLRDVSKSHVKQQVLPLQGLLWHSWCKKDKELYHLKEKGNRSIEQHKCLIEAEKQRIRKQQLITAFPLNDFMRSVLEVLQNYAESHNKHYFLQWLSVFLDDLTARHLEKLKEKKNTLCTLVQTEKKKTSKSKNLKLREKEIEAISMEITGCTLGIEHILREISQIYEGLEEASSIEYNLLLHLPEIAADLMISGVPIELMDGEAAYVPLKWVAAVFDKVSEKLGNKRLFVLSVLGLQSSGKSTLLNALFGLQFTVSAGRCTQGAYMQLLKVEETFTEELGFDFLLVVDTEGLRAPELSSKSQNRDNELATFVIGLGNLTLINIFGENPSEMQDILQIVVQAFLRMKQVKISPSCLFVHQNVGEVTAKEQTMEGRRRLEQRLDEMAATAAEQEQYSDITRFSDVIKFDVSTQVFYFAHLWDGNPPMAPPNPRYSHNIQELKSNILTTAKETSRGSIMKISDVKLRVQDLWRALVSENFIFSFRNTQEVMAMSKLETRYNSWTWELRRHVLDLHNQQINEIQNGKLTESTFESSVTEKHEAIKKEFEKYFSENPDYEILVQWKANFEMKLLTLKEALISDSQRKARELISFKRSQEKLESKKTGYEKEILKRSQDLASTVKGKELSEEELYKTFNQLWQTWVYDVTSALQPAPEPTIDKDAENVLLQYFQKEKNMANTIRKYSGEKFQIIYDKHAKLNKYFFEITKQLEAQDKESINVTTDRIVSSFNETINNILGQKCDYNSSYFHEIYNIVEKEVQSASTGDRYTFTNSYKIDLSLSLFQRASEKFKEMHEAFKRANDPKYYLESKKNYFFMSFKISCQGATSVKVFIDFLWQKLTPAVSTMIEEKTASNIAGDMRATCPAFNGNRSNLEKHILISLAEEENFENYQQYIFNPKSFFSNYIRNLIRRYFSGTGSERMKTFLKLNLEDIKTVLSHAIEQSTTETKDKSCTVSGWLDFFCNHLGSNLIFPRKDLIGIEHQEINDIEFLKKTMFEALDPAMDEVSQNCLSIDTEITVQKVEKMLSEHLSGCWKQCPFCRAICTNTIPNHDGDHSVPFHRPEGINGIKWIDTDNFSIDFCTSSVASDCYFVFDDGRKFPYKNYRLAGGEYATWSITPDISTQPYWKWFVCHFRSQLENTHHKKFQGRGQIPDAWNKITKQDAIADLKKQ</sequence>
<dbReference type="InterPro" id="IPR030383">
    <property type="entry name" value="G_VLIG_dom"/>
</dbReference>
<evidence type="ECO:0000256" key="1">
    <source>
        <dbReference type="ARBA" id="ARBA00004123"/>
    </source>
</evidence>
<comment type="subcellular location">
    <subcellularLocation>
        <location evidence="2">Cytoplasm</location>
    </subcellularLocation>
    <subcellularLocation>
        <location evidence="1">Nucleus</location>
    </subcellularLocation>
</comment>
<keyword evidence="4" id="KW-0963">Cytoplasm</keyword>
<dbReference type="Proteomes" id="UP001652624">
    <property type="component" value="Chromosome 17"/>
</dbReference>
<feature type="compositionally biased region" description="Acidic residues" evidence="9">
    <location>
        <begin position="1079"/>
        <end position="1094"/>
    </location>
</feature>
<evidence type="ECO:0000313" key="11">
    <source>
        <dbReference type="Proteomes" id="UP001652624"/>
    </source>
</evidence>
<dbReference type="Pfam" id="PF25974">
    <property type="entry name" value="URGCP_9th"/>
    <property type="match status" value="1"/>
</dbReference>
<feature type="coiled-coil region" evidence="8">
    <location>
        <begin position="234"/>
        <end position="276"/>
    </location>
</feature>
<keyword evidence="11" id="KW-1185">Reference proteome</keyword>
<keyword evidence="5" id="KW-0547">Nucleotide-binding</keyword>
<evidence type="ECO:0000313" key="12">
    <source>
        <dbReference type="RefSeq" id="XP_016045749.2"/>
    </source>
</evidence>
<protein>
    <submittedName>
        <fullName evidence="12">Interferon-induced very large GTPase 1-like isoform X1</fullName>
    </submittedName>
</protein>
<dbReference type="RefSeq" id="XP_016045749.2">
    <property type="nucleotide sequence ID" value="XM_016190263.2"/>
</dbReference>
<keyword evidence="7" id="KW-0539">Nucleus</keyword>
<evidence type="ECO:0000256" key="5">
    <source>
        <dbReference type="ARBA" id="ARBA00022741"/>
    </source>
</evidence>
<dbReference type="PANTHER" id="PTHR22796:SF6">
    <property type="entry name" value="INTERFERON-INDUCED VERY LARGE GTPASE 1-RELATED"/>
    <property type="match status" value="1"/>
</dbReference>
<dbReference type="Pfam" id="PF25683">
    <property type="entry name" value="URGCP_GTPase"/>
    <property type="match status" value="1"/>
</dbReference>
<gene>
    <name evidence="12" type="primary">LOC103117645</name>
</gene>
<accession>A0A1S3WHY9</accession>
<dbReference type="InterPro" id="IPR058641">
    <property type="entry name" value="GVIN1_dom"/>
</dbReference>
<organism evidence="11 12">
    <name type="scientific">Erinaceus europaeus</name>
    <name type="common">Western European hedgehog</name>
    <dbReference type="NCBI Taxonomy" id="9365"/>
    <lineage>
        <taxon>Eukaryota</taxon>
        <taxon>Metazoa</taxon>
        <taxon>Chordata</taxon>
        <taxon>Craniata</taxon>
        <taxon>Vertebrata</taxon>
        <taxon>Euteleostomi</taxon>
        <taxon>Mammalia</taxon>
        <taxon>Eutheria</taxon>
        <taxon>Laurasiatheria</taxon>
        <taxon>Eulipotyphla</taxon>
        <taxon>Erinaceidae</taxon>
        <taxon>Erinaceinae</taxon>
        <taxon>Erinaceus</taxon>
    </lineage>
</organism>
<dbReference type="InterPro" id="IPR057365">
    <property type="entry name" value="URGCP"/>
</dbReference>
<keyword evidence="6" id="KW-0342">GTP-binding</keyword>
<feature type="domain" description="VLIG-type G" evidence="10">
    <location>
        <begin position="1619"/>
        <end position="1860"/>
    </location>
</feature>
<evidence type="ECO:0000256" key="9">
    <source>
        <dbReference type="SAM" id="MobiDB-lite"/>
    </source>
</evidence>
<feature type="region of interest" description="Disordered" evidence="9">
    <location>
        <begin position="61"/>
        <end position="87"/>
    </location>
</feature>
<dbReference type="Gene3D" id="3.40.50.300">
    <property type="entry name" value="P-loop containing nucleotide triphosphate hydrolases"/>
    <property type="match status" value="1"/>
</dbReference>
<dbReference type="eggNOG" id="ENOG502QVVR">
    <property type="taxonomic scope" value="Eukaryota"/>
</dbReference>
<feature type="coiled-coil region" evidence="8">
    <location>
        <begin position="1761"/>
        <end position="1788"/>
    </location>
</feature>
<dbReference type="OrthoDB" id="1597724at2759"/>
<name>A0A1S3WHY9_ERIEU</name>